<dbReference type="PANTHER" id="PTHR31988:SF19">
    <property type="entry name" value="9-O-ACETYL-N-ACETYLNEURAMINIC ACID DEACETYLASE-RELATED"/>
    <property type="match status" value="1"/>
</dbReference>
<keyword evidence="2" id="KW-0732">Signal</keyword>
<keyword evidence="5" id="KW-1185">Reference proteome</keyword>
<feature type="domain" description="Sialate O-acetylesterase" evidence="3">
    <location>
        <begin position="34"/>
        <end position="261"/>
    </location>
</feature>
<evidence type="ECO:0000313" key="4">
    <source>
        <dbReference type="EMBL" id="NID12412.1"/>
    </source>
</evidence>
<dbReference type="Proteomes" id="UP000606008">
    <property type="component" value="Unassembled WGS sequence"/>
</dbReference>
<dbReference type="InterPro" id="IPR052940">
    <property type="entry name" value="Carb_Esterase_6"/>
</dbReference>
<evidence type="ECO:0000256" key="1">
    <source>
        <dbReference type="ARBA" id="ARBA00022801"/>
    </source>
</evidence>
<feature type="signal peptide" evidence="2">
    <location>
        <begin position="1"/>
        <end position="21"/>
    </location>
</feature>
<proteinExistence type="predicted"/>
<dbReference type="InterPro" id="IPR036514">
    <property type="entry name" value="SGNH_hydro_sf"/>
</dbReference>
<dbReference type="Pfam" id="PF03629">
    <property type="entry name" value="SASA"/>
    <property type="match status" value="1"/>
</dbReference>
<reference evidence="5" key="2">
    <citation type="submission" date="2023-07" db="EMBL/GenBank/DDBJ databases">
        <authorList>
            <person name="Jung D.-H."/>
        </authorList>
    </citation>
    <scope>NUCLEOTIDE SEQUENCE [LARGE SCALE GENOMIC DNA]</scope>
    <source>
        <strain evidence="5">JA-25</strain>
    </source>
</reference>
<dbReference type="PANTHER" id="PTHR31988">
    <property type="entry name" value="ESTERASE, PUTATIVE (DUF303)-RELATED"/>
    <property type="match status" value="1"/>
</dbReference>
<protein>
    <submittedName>
        <fullName evidence="4">Sialate O-acetylesterase</fullName>
    </submittedName>
</protein>
<organism evidence="4 5">
    <name type="scientific">Fibrivirga algicola</name>
    <dbReference type="NCBI Taxonomy" id="2950420"/>
    <lineage>
        <taxon>Bacteria</taxon>
        <taxon>Pseudomonadati</taxon>
        <taxon>Bacteroidota</taxon>
        <taxon>Cytophagia</taxon>
        <taxon>Cytophagales</taxon>
        <taxon>Spirosomataceae</taxon>
        <taxon>Fibrivirga</taxon>
    </lineage>
</organism>
<comment type="caution">
    <text evidence="4">The sequence shown here is derived from an EMBL/GenBank/DDBJ whole genome shotgun (WGS) entry which is preliminary data.</text>
</comment>
<accession>A0ABX0QN25</accession>
<gene>
    <name evidence="4" type="ORF">F7231_19730</name>
</gene>
<dbReference type="RefSeq" id="WP_166693255.1">
    <property type="nucleotide sequence ID" value="NZ_WAEL01000007.1"/>
</dbReference>
<feature type="chain" id="PRO_5045735539" evidence="2">
    <location>
        <begin position="22"/>
        <end position="269"/>
    </location>
</feature>
<evidence type="ECO:0000256" key="2">
    <source>
        <dbReference type="SAM" id="SignalP"/>
    </source>
</evidence>
<keyword evidence="1" id="KW-0378">Hydrolase</keyword>
<dbReference type="InterPro" id="IPR005181">
    <property type="entry name" value="SASA"/>
</dbReference>
<evidence type="ECO:0000313" key="5">
    <source>
        <dbReference type="Proteomes" id="UP000606008"/>
    </source>
</evidence>
<evidence type="ECO:0000259" key="3">
    <source>
        <dbReference type="Pfam" id="PF03629"/>
    </source>
</evidence>
<name>A0ABX0QN25_9BACT</name>
<dbReference type="EMBL" id="WAEL01000007">
    <property type="protein sequence ID" value="NID12412.1"/>
    <property type="molecule type" value="Genomic_DNA"/>
</dbReference>
<sequence>MISRFLLSTLFLVAMQHIVQAQPTLPSGLSPSKFHLYMLAGQSNMAGRGTVEAADKTPHPRVWMLNKANQWVPATEPMHFDKPAVVGVGPGLAFGKQLADLDTTLFIGLIPTAVGGSPIDAWQPGGYHEQTKNHPYDEAVKRVQTAQETGTLHGILWHQGESDSKPELVTSYELKLTQLIGRFRQVFASPDVPVVVGTLGDFFVAKNPAAAQINTLLLTLPSKLPQIACVDAAGLTDGGDATHFNALSARELGVRYANAMKKLEKKGRK</sequence>
<reference evidence="5" key="1">
    <citation type="submission" date="2019-09" db="EMBL/GenBank/DDBJ databases">
        <authorList>
            <person name="Jung D.-H."/>
        </authorList>
    </citation>
    <scope>NUCLEOTIDE SEQUENCE [LARGE SCALE GENOMIC DNA]</scope>
    <source>
        <strain evidence="5">JA-25</strain>
    </source>
</reference>
<dbReference type="Gene3D" id="3.40.50.1110">
    <property type="entry name" value="SGNH hydrolase"/>
    <property type="match status" value="1"/>
</dbReference>
<dbReference type="SUPFAM" id="SSF52266">
    <property type="entry name" value="SGNH hydrolase"/>
    <property type="match status" value="1"/>
</dbReference>